<dbReference type="EMBL" id="BROD01000001">
    <property type="protein sequence ID" value="GKX68402.1"/>
    <property type="molecule type" value="Genomic_DNA"/>
</dbReference>
<evidence type="ECO:0000313" key="2">
    <source>
        <dbReference type="Proteomes" id="UP001058074"/>
    </source>
</evidence>
<dbReference type="Proteomes" id="UP001058074">
    <property type="component" value="Unassembled WGS sequence"/>
</dbReference>
<keyword evidence="2" id="KW-1185">Reference proteome</keyword>
<protein>
    <submittedName>
        <fullName evidence="1">Uncharacterized protein</fullName>
    </submittedName>
</protein>
<organism evidence="1 2">
    <name type="scientific">Inconstantimicrobium mannanitabidum</name>
    <dbReference type="NCBI Taxonomy" id="1604901"/>
    <lineage>
        <taxon>Bacteria</taxon>
        <taxon>Bacillati</taxon>
        <taxon>Bacillota</taxon>
        <taxon>Clostridia</taxon>
        <taxon>Eubacteriales</taxon>
        <taxon>Clostridiaceae</taxon>
        <taxon>Inconstantimicrobium</taxon>
    </lineage>
</organism>
<evidence type="ECO:0000313" key="1">
    <source>
        <dbReference type="EMBL" id="GKX68402.1"/>
    </source>
</evidence>
<comment type="caution">
    <text evidence="1">The sequence shown here is derived from an EMBL/GenBank/DDBJ whole genome shotgun (WGS) entry which is preliminary data.</text>
</comment>
<reference evidence="1" key="1">
    <citation type="journal article" date="2025" name="Int. J. Syst. Evol. Microbiol.">
        <title>Inconstantimicrobium mannanitabidum sp. nov., a novel member of the family Clostridiaceae isolated from anoxic soil under the treatment of reductive soil disinfestation.</title>
        <authorList>
            <person name="Ueki A."/>
            <person name="Tonouchi A."/>
            <person name="Honma S."/>
            <person name="Kaku N."/>
            <person name="Ueki K."/>
        </authorList>
    </citation>
    <scope>NUCLEOTIDE SEQUENCE</scope>
    <source>
        <strain evidence="1">TW13</strain>
    </source>
</reference>
<proteinExistence type="predicted"/>
<sequence length="74" mass="8625">MFFAAQAEKNCAKTNLCNKNCGKFCNKCKLINCYRTYNEYSTNKCYKLSRFPYVYNGCSPITACSCEKYIIRLK</sequence>
<accession>A0ACB5RH49</accession>
<name>A0ACB5RH49_9CLOT</name>
<gene>
    <name evidence="1" type="ORF">rsdtw13_36600</name>
</gene>